<keyword evidence="5 9" id="KW-0812">Transmembrane</keyword>
<keyword evidence="14" id="KW-1185">Reference proteome</keyword>
<dbReference type="EC" id="2.1.1.-" evidence="9"/>
<comment type="subcellular location">
    <subcellularLocation>
        <location evidence="1">Cell inner membrane</location>
        <topology evidence="1">Multi-pass membrane protein</topology>
    </subcellularLocation>
    <subcellularLocation>
        <location evidence="9">Cell membrane</location>
        <topology evidence="9">Multi-pass membrane protein</topology>
    </subcellularLocation>
</comment>
<evidence type="ECO:0000256" key="4">
    <source>
        <dbReference type="ARBA" id="ARBA00022519"/>
    </source>
</evidence>
<keyword evidence="9" id="KW-0489">Methyltransferase</keyword>
<keyword evidence="9" id="KW-0645">Protease</keyword>
<dbReference type="Pfam" id="PF01478">
    <property type="entry name" value="Peptidase_A24"/>
    <property type="match status" value="1"/>
</dbReference>
<organism evidence="13 14">
    <name type="scientific">Tropicibacter oceani</name>
    <dbReference type="NCBI Taxonomy" id="3058420"/>
    <lineage>
        <taxon>Bacteria</taxon>
        <taxon>Pseudomonadati</taxon>
        <taxon>Pseudomonadota</taxon>
        <taxon>Alphaproteobacteria</taxon>
        <taxon>Rhodobacterales</taxon>
        <taxon>Roseobacteraceae</taxon>
        <taxon>Tropicibacter</taxon>
    </lineage>
</organism>
<dbReference type="Proteomes" id="UP001241605">
    <property type="component" value="Plasmid unnamed1"/>
</dbReference>
<evidence type="ECO:0000256" key="1">
    <source>
        <dbReference type="ARBA" id="ARBA00004429"/>
    </source>
</evidence>
<proteinExistence type="inferred from homology"/>
<sequence length="255" mass="26554">MSADPRLPAILLILLAPFIGSFLGVLVDRLPRGEDVMRRRSACRSCAAPLGVGDLIPILSFALSRGRCRHCAAELAPWHLYIEITALGAAVCVVAAGGAGWSVWLQAIFLWLLIALFFADLLWMRLPDPLTMALFAAAMMLAVGGIGLLAALYGAALGSGSFLLLRLGYRFLRGREGLGLGDVKLMAGLGAFAGPGGLALLVLVASGGALAWVAARQWFHGRGAVRGDMRLPFGAALCAAGGALWVARAAGLPLP</sequence>
<dbReference type="EMBL" id="CP124617">
    <property type="protein sequence ID" value="WGW05909.1"/>
    <property type="molecule type" value="Genomic_DNA"/>
</dbReference>
<evidence type="ECO:0000256" key="6">
    <source>
        <dbReference type="ARBA" id="ARBA00022989"/>
    </source>
</evidence>
<feature type="transmembrane region" description="Helical" evidence="10">
    <location>
        <begin position="135"/>
        <end position="165"/>
    </location>
</feature>
<evidence type="ECO:0000256" key="8">
    <source>
        <dbReference type="RuleBase" id="RU003793"/>
    </source>
</evidence>
<evidence type="ECO:0000256" key="3">
    <source>
        <dbReference type="ARBA" id="ARBA00022475"/>
    </source>
</evidence>
<feature type="transmembrane region" description="Helical" evidence="10">
    <location>
        <begin position="78"/>
        <end position="97"/>
    </location>
</feature>
<dbReference type="RefSeq" id="WP_282302532.1">
    <property type="nucleotide sequence ID" value="NZ_CP124617.1"/>
</dbReference>
<feature type="domain" description="Prepilin peptidase A24 N-terminal" evidence="12">
    <location>
        <begin position="15"/>
        <end position="93"/>
    </location>
</feature>
<gene>
    <name evidence="13" type="ORF">QF118_19235</name>
</gene>
<dbReference type="InterPro" id="IPR014032">
    <property type="entry name" value="Peptidase_A24A_bac"/>
</dbReference>
<protein>
    <recommendedName>
        <fullName evidence="9">Prepilin leader peptidase/N-methyltransferase</fullName>
        <ecNumber evidence="9">2.1.1.-</ecNumber>
        <ecNumber evidence="9">3.4.23.43</ecNumber>
    </recommendedName>
</protein>
<evidence type="ECO:0000259" key="12">
    <source>
        <dbReference type="Pfam" id="PF06750"/>
    </source>
</evidence>
<keyword evidence="13" id="KW-0614">Plasmid</keyword>
<dbReference type="PANTHER" id="PTHR30487:SF0">
    <property type="entry name" value="PREPILIN LEADER PEPTIDASE_N-METHYLTRANSFERASE-RELATED"/>
    <property type="match status" value="1"/>
</dbReference>
<name>A0ABY8QMN1_9RHOB</name>
<geneLocation type="plasmid" evidence="13 14">
    <name>unnamed1</name>
</geneLocation>
<comment type="similarity">
    <text evidence="2 8">Belongs to the peptidase A24 family.</text>
</comment>
<dbReference type="Gene3D" id="1.20.120.1220">
    <property type="match status" value="1"/>
</dbReference>
<evidence type="ECO:0000313" key="14">
    <source>
        <dbReference type="Proteomes" id="UP001241605"/>
    </source>
</evidence>
<comment type="catalytic activity">
    <reaction evidence="9">
        <text>Typically cleaves a -Gly-|-Phe- bond to release an N-terminal, basic peptide of 5-8 residues from type IV prepilin, and then N-methylates the new N-terminal amino group, the methyl donor being S-adenosyl-L-methionine.</text>
        <dbReference type="EC" id="3.4.23.43"/>
    </reaction>
</comment>
<dbReference type="InterPro" id="IPR000045">
    <property type="entry name" value="Prepilin_IV_endopep_pep"/>
</dbReference>
<dbReference type="PANTHER" id="PTHR30487">
    <property type="entry name" value="TYPE 4 PREPILIN-LIKE PROTEINS LEADER PEPTIDE-PROCESSING ENZYME"/>
    <property type="match status" value="1"/>
</dbReference>
<keyword evidence="6 10" id="KW-1133">Transmembrane helix</keyword>
<dbReference type="EC" id="3.4.23.43" evidence="9"/>
<evidence type="ECO:0000256" key="2">
    <source>
        <dbReference type="ARBA" id="ARBA00005801"/>
    </source>
</evidence>
<evidence type="ECO:0000256" key="5">
    <source>
        <dbReference type="ARBA" id="ARBA00022692"/>
    </source>
</evidence>
<feature type="domain" description="Prepilin type IV endopeptidase peptidase" evidence="11">
    <location>
        <begin position="108"/>
        <end position="208"/>
    </location>
</feature>
<dbReference type="Pfam" id="PF06750">
    <property type="entry name" value="A24_N_bact"/>
    <property type="match status" value="1"/>
</dbReference>
<keyword evidence="7 10" id="KW-0472">Membrane</keyword>
<feature type="transmembrane region" description="Helical" evidence="10">
    <location>
        <begin position="7"/>
        <end position="27"/>
    </location>
</feature>
<feature type="transmembrane region" description="Helical" evidence="10">
    <location>
        <begin position="233"/>
        <end position="251"/>
    </location>
</feature>
<dbReference type="InterPro" id="IPR010627">
    <property type="entry name" value="Prepilin_pept_A24_N"/>
</dbReference>
<evidence type="ECO:0000313" key="13">
    <source>
        <dbReference type="EMBL" id="WGW05909.1"/>
    </source>
</evidence>
<dbReference type="PRINTS" id="PR00864">
    <property type="entry name" value="PREPILNPTASE"/>
</dbReference>
<feature type="transmembrane region" description="Helical" evidence="10">
    <location>
        <begin position="185"/>
        <end position="213"/>
    </location>
</feature>
<accession>A0ABY8QMN1</accession>
<keyword evidence="9" id="KW-0378">Hydrolase</keyword>
<keyword evidence="9" id="KW-0808">Transferase</keyword>
<dbReference type="InterPro" id="IPR050882">
    <property type="entry name" value="Prepilin_peptidase/N-MTase"/>
</dbReference>
<comment type="function">
    <text evidence="9">Plays an essential role in type IV pili and type II pseudopili formation by proteolytically removing the leader sequence from substrate proteins and subsequently monomethylating the alpha-amino group of the newly exposed N-terminal phenylalanine.</text>
</comment>
<evidence type="ECO:0000256" key="7">
    <source>
        <dbReference type="ARBA" id="ARBA00023136"/>
    </source>
</evidence>
<keyword evidence="3" id="KW-1003">Cell membrane</keyword>
<evidence type="ECO:0000256" key="10">
    <source>
        <dbReference type="SAM" id="Phobius"/>
    </source>
</evidence>
<evidence type="ECO:0000256" key="9">
    <source>
        <dbReference type="RuleBase" id="RU003794"/>
    </source>
</evidence>
<keyword evidence="9" id="KW-0511">Multifunctional enzyme</keyword>
<reference evidence="13 14" key="1">
    <citation type="submission" date="2023-05" db="EMBL/GenBank/DDBJ databases">
        <title>YMD87, complete Genome.</title>
        <authorList>
            <person name="Zhang J."/>
            <person name="Xu X."/>
        </authorList>
    </citation>
    <scope>NUCLEOTIDE SEQUENCE [LARGE SCALE GENOMIC DNA]</scope>
    <source>
        <strain evidence="13 14">YMD87</strain>
        <plasmid evidence="13 14">unnamed1</plasmid>
    </source>
</reference>
<feature type="transmembrane region" description="Helical" evidence="10">
    <location>
        <begin position="103"/>
        <end position="123"/>
    </location>
</feature>
<evidence type="ECO:0000259" key="11">
    <source>
        <dbReference type="Pfam" id="PF01478"/>
    </source>
</evidence>
<keyword evidence="4" id="KW-0997">Cell inner membrane</keyword>